<comment type="caution">
    <text evidence="1">The sequence shown here is derived from an EMBL/GenBank/DDBJ whole genome shotgun (WGS) entry which is preliminary data.</text>
</comment>
<evidence type="ECO:0000313" key="2">
    <source>
        <dbReference type="Proteomes" id="UP000268623"/>
    </source>
</evidence>
<protein>
    <submittedName>
        <fullName evidence="1">Uncharacterized protein</fullName>
    </submittedName>
</protein>
<name>A0A3M9XSW5_9HYPH</name>
<proteinExistence type="predicted"/>
<gene>
    <name evidence="1" type="ORF">D1O30_19085</name>
</gene>
<dbReference type="RefSeq" id="WP_123177257.1">
    <property type="nucleotide sequence ID" value="NZ_QWDD01000001.1"/>
</dbReference>
<evidence type="ECO:0000313" key="1">
    <source>
        <dbReference type="EMBL" id="RNJ51387.1"/>
    </source>
</evidence>
<dbReference type="AlphaFoldDB" id="A0A3M9XSW5"/>
<accession>A0A3M9XSW5</accession>
<dbReference type="EMBL" id="QWDD01000001">
    <property type="protein sequence ID" value="RNJ51387.1"/>
    <property type="molecule type" value="Genomic_DNA"/>
</dbReference>
<keyword evidence="2" id="KW-1185">Reference proteome</keyword>
<dbReference type="OrthoDB" id="9803968at2"/>
<dbReference type="Proteomes" id="UP000268623">
    <property type="component" value="Unassembled WGS sequence"/>
</dbReference>
<organism evidence="1 2">
    <name type="scientific">Methylocystis hirsuta</name>
    <dbReference type="NCBI Taxonomy" id="369798"/>
    <lineage>
        <taxon>Bacteria</taxon>
        <taxon>Pseudomonadati</taxon>
        <taxon>Pseudomonadota</taxon>
        <taxon>Alphaproteobacteria</taxon>
        <taxon>Hyphomicrobiales</taxon>
        <taxon>Methylocystaceae</taxon>
        <taxon>Methylocystis</taxon>
    </lineage>
</organism>
<reference evidence="1 2" key="1">
    <citation type="submission" date="2018-08" db="EMBL/GenBank/DDBJ databases">
        <title>Genome sequence of Methylocystis hirsuta CSC1, a methanotroph able to accumulate PHAs.</title>
        <authorList>
            <person name="Bordel S."/>
            <person name="Rodriguez E."/>
            <person name="Gancedo J."/>
            <person name="Munoz R."/>
        </authorList>
    </citation>
    <scope>NUCLEOTIDE SEQUENCE [LARGE SCALE GENOMIC DNA]</scope>
    <source>
        <strain evidence="1 2">CSC1</strain>
    </source>
</reference>
<sequence>MTKPEGVMRESRRSPTGLGGLMRIIAIALALIPSIVFADDITPDSFINRFKADALKLTVNSVLVQSQTLYVQGTPMGDPEPLPARIAYTIENDSGMPLSIAVKRTGISIGPCSGVESGTGIELFDDALAIQLQRNKSYRDRVMRFVPDKGRVSGAIIMEKWACKPGDVAGMTTVPVTITVMVANENSFLAVPLQTDARLTVRGN</sequence>